<keyword evidence="4 9" id="KW-1003">Cell membrane</keyword>
<sequence>MAGAHTTAHPTPADTRPAVGTAGRPGAGAGLWQRLRPSELLLNLTSREIKAQFKRTALGRLWSFINPIATLSIYTVVFGVLLKSTPPPGADGERNFTLFLAAGLIPWTFISASIMNGMSALVANSGLLTKVYFQRWTLVVSSILALANTFLIELAVVVAIMAIFIGPQVLLFIPLLLVLVAITIAFCSGIALMLSVALVYFRDTQHFMAIFMQLWFYATPIIYWIQLIQDRAPGLLFWYRANPAERLISAYRSMLYEFRVPRWDDWAWSIGWAAVALFVGVQVFRRFSARIVEEL</sequence>
<proteinExistence type="inferred from homology"/>
<keyword evidence="8 9" id="KW-0472">Membrane</keyword>
<evidence type="ECO:0000256" key="4">
    <source>
        <dbReference type="ARBA" id="ARBA00022475"/>
    </source>
</evidence>
<evidence type="ECO:0000256" key="10">
    <source>
        <dbReference type="SAM" id="MobiDB-lite"/>
    </source>
</evidence>
<feature type="region of interest" description="Disordered" evidence="10">
    <location>
        <begin position="1"/>
        <end position="25"/>
    </location>
</feature>
<feature type="transmembrane region" description="Helical" evidence="9">
    <location>
        <begin position="136"/>
        <end position="165"/>
    </location>
</feature>
<evidence type="ECO:0000256" key="3">
    <source>
        <dbReference type="ARBA" id="ARBA00022448"/>
    </source>
</evidence>
<dbReference type="GO" id="GO:0015920">
    <property type="term" value="P:lipopolysaccharide transport"/>
    <property type="evidence" value="ECO:0007669"/>
    <property type="project" value="TreeGrafter"/>
</dbReference>
<dbReference type="AlphaFoldDB" id="A0A917SXS6"/>
<feature type="compositionally biased region" description="Low complexity" evidence="10">
    <location>
        <begin position="1"/>
        <end position="18"/>
    </location>
</feature>
<feature type="domain" description="ABC transmembrane type-2" evidence="11">
    <location>
        <begin position="58"/>
        <end position="287"/>
    </location>
</feature>
<evidence type="ECO:0000256" key="7">
    <source>
        <dbReference type="ARBA" id="ARBA00022989"/>
    </source>
</evidence>
<dbReference type="PANTHER" id="PTHR30413">
    <property type="entry name" value="INNER MEMBRANE TRANSPORT PERMEASE"/>
    <property type="match status" value="1"/>
</dbReference>
<keyword evidence="5" id="KW-0997">Cell inner membrane</keyword>
<feature type="transmembrane region" description="Helical" evidence="9">
    <location>
        <begin position="266"/>
        <end position="284"/>
    </location>
</feature>
<name>A0A917SXS6_9ACTN</name>
<evidence type="ECO:0000256" key="1">
    <source>
        <dbReference type="ARBA" id="ARBA00004429"/>
    </source>
</evidence>
<evidence type="ECO:0000256" key="5">
    <source>
        <dbReference type="ARBA" id="ARBA00022519"/>
    </source>
</evidence>
<dbReference type="Proteomes" id="UP000655208">
    <property type="component" value="Unassembled WGS sequence"/>
</dbReference>
<comment type="caution">
    <text evidence="12">The sequence shown here is derived from an EMBL/GenBank/DDBJ whole genome shotgun (WGS) entry which is preliminary data.</text>
</comment>
<dbReference type="PANTHER" id="PTHR30413:SF8">
    <property type="entry name" value="TRANSPORT PERMEASE PROTEIN"/>
    <property type="match status" value="1"/>
</dbReference>
<dbReference type="InterPro" id="IPR013525">
    <property type="entry name" value="ABC2_TM"/>
</dbReference>
<keyword evidence="3 9" id="KW-0813">Transport</keyword>
<dbReference type="InterPro" id="IPR047817">
    <property type="entry name" value="ABC2_TM_bact-type"/>
</dbReference>
<keyword evidence="13" id="KW-1185">Reference proteome</keyword>
<feature type="transmembrane region" description="Helical" evidence="9">
    <location>
        <begin position="61"/>
        <end position="84"/>
    </location>
</feature>
<evidence type="ECO:0000256" key="9">
    <source>
        <dbReference type="RuleBase" id="RU361157"/>
    </source>
</evidence>
<keyword evidence="6 9" id="KW-0812">Transmembrane</keyword>
<evidence type="ECO:0000313" key="13">
    <source>
        <dbReference type="Proteomes" id="UP000655208"/>
    </source>
</evidence>
<dbReference type="RefSeq" id="WP_188941586.1">
    <property type="nucleotide sequence ID" value="NZ_BMNA01000004.1"/>
</dbReference>
<organism evidence="12 13">
    <name type="scientific">Nakamurella endophytica</name>
    <dbReference type="NCBI Taxonomy" id="1748367"/>
    <lineage>
        <taxon>Bacteria</taxon>
        <taxon>Bacillati</taxon>
        <taxon>Actinomycetota</taxon>
        <taxon>Actinomycetes</taxon>
        <taxon>Nakamurellales</taxon>
        <taxon>Nakamurellaceae</taxon>
        <taxon>Nakamurella</taxon>
    </lineage>
</organism>
<protein>
    <recommendedName>
        <fullName evidence="9">Transport permease protein</fullName>
    </recommendedName>
</protein>
<evidence type="ECO:0000256" key="6">
    <source>
        <dbReference type="ARBA" id="ARBA00022692"/>
    </source>
</evidence>
<dbReference type="GO" id="GO:0005886">
    <property type="term" value="C:plasma membrane"/>
    <property type="evidence" value="ECO:0007669"/>
    <property type="project" value="UniProtKB-SubCell"/>
</dbReference>
<dbReference type="PROSITE" id="PS51012">
    <property type="entry name" value="ABC_TM2"/>
    <property type="match status" value="1"/>
</dbReference>
<keyword evidence="7 9" id="KW-1133">Transmembrane helix</keyword>
<evidence type="ECO:0000256" key="8">
    <source>
        <dbReference type="ARBA" id="ARBA00023136"/>
    </source>
</evidence>
<feature type="transmembrane region" description="Helical" evidence="9">
    <location>
        <begin position="96"/>
        <end position="115"/>
    </location>
</feature>
<gene>
    <name evidence="12" type="ORF">GCM10011594_21960</name>
</gene>
<feature type="transmembrane region" description="Helical" evidence="9">
    <location>
        <begin position="171"/>
        <end position="200"/>
    </location>
</feature>
<evidence type="ECO:0000259" key="11">
    <source>
        <dbReference type="PROSITE" id="PS51012"/>
    </source>
</evidence>
<accession>A0A917SXS6</accession>
<feature type="transmembrane region" description="Helical" evidence="9">
    <location>
        <begin position="207"/>
        <end position="225"/>
    </location>
</feature>
<dbReference type="GO" id="GO:0140359">
    <property type="term" value="F:ABC-type transporter activity"/>
    <property type="evidence" value="ECO:0007669"/>
    <property type="project" value="InterPro"/>
</dbReference>
<comment type="subcellular location">
    <subcellularLocation>
        <location evidence="1">Cell inner membrane</location>
        <topology evidence="1">Multi-pass membrane protein</topology>
    </subcellularLocation>
    <subcellularLocation>
        <location evidence="9">Cell membrane</location>
        <topology evidence="9">Multi-pass membrane protein</topology>
    </subcellularLocation>
</comment>
<evidence type="ECO:0000256" key="2">
    <source>
        <dbReference type="ARBA" id="ARBA00007783"/>
    </source>
</evidence>
<comment type="similarity">
    <text evidence="2 9">Belongs to the ABC-2 integral membrane protein family.</text>
</comment>
<evidence type="ECO:0000313" key="12">
    <source>
        <dbReference type="EMBL" id="GGM01517.1"/>
    </source>
</evidence>
<dbReference type="EMBL" id="BMNA01000004">
    <property type="protein sequence ID" value="GGM01517.1"/>
    <property type="molecule type" value="Genomic_DNA"/>
</dbReference>
<reference evidence="12" key="2">
    <citation type="submission" date="2020-09" db="EMBL/GenBank/DDBJ databases">
        <authorList>
            <person name="Sun Q."/>
            <person name="Zhou Y."/>
        </authorList>
    </citation>
    <scope>NUCLEOTIDE SEQUENCE</scope>
    <source>
        <strain evidence="12">CGMCC 4.7308</strain>
    </source>
</reference>
<dbReference type="Pfam" id="PF01061">
    <property type="entry name" value="ABC2_membrane"/>
    <property type="match status" value="1"/>
</dbReference>
<reference evidence="12" key="1">
    <citation type="journal article" date="2014" name="Int. J. Syst. Evol. Microbiol.">
        <title>Complete genome sequence of Corynebacterium casei LMG S-19264T (=DSM 44701T), isolated from a smear-ripened cheese.</title>
        <authorList>
            <consortium name="US DOE Joint Genome Institute (JGI-PGF)"/>
            <person name="Walter F."/>
            <person name="Albersmeier A."/>
            <person name="Kalinowski J."/>
            <person name="Ruckert C."/>
        </authorList>
    </citation>
    <scope>NUCLEOTIDE SEQUENCE</scope>
    <source>
        <strain evidence="12">CGMCC 4.7308</strain>
    </source>
</reference>